<dbReference type="PANTHER" id="PTHR37809">
    <property type="entry name" value="RIBOSOMAL PROTEIN S12 METHYLTHIOTRANSFERASE ACCESSORY FACTOR YCAO"/>
    <property type="match status" value="1"/>
</dbReference>
<evidence type="ECO:0000313" key="3">
    <source>
        <dbReference type="Proteomes" id="UP000249739"/>
    </source>
</evidence>
<comment type="caution">
    <text evidence="2">The sequence shown here is derived from an EMBL/GenBank/DDBJ whole genome shotgun (WGS) entry which is preliminary data.</text>
</comment>
<dbReference type="PROSITE" id="PS51664">
    <property type="entry name" value="YCAO"/>
    <property type="match status" value="1"/>
</dbReference>
<proteinExistence type="predicted"/>
<protein>
    <recommendedName>
        <fullName evidence="1">YcaO domain-containing protein</fullName>
    </recommendedName>
</protein>
<dbReference type="Gene3D" id="3.30.160.660">
    <property type="match status" value="1"/>
</dbReference>
<evidence type="ECO:0000313" key="2">
    <source>
        <dbReference type="EMBL" id="PZP54681.1"/>
    </source>
</evidence>
<dbReference type="AlphaFoldDB" id="A0A2W5FFA4"/>
<organism evidence="2 3">
    <name type="scientific">Micavibrio aeruginosavorus</name>
    <dbReference type="NCBI Taxonomy" id="349221"/>
    <lineage>
        <taxon>Bacteria</taxon>
        <taxon>Pseudomonadati</taxon>
        <taxon>Bdellovibrionota</taxon>
        <taxon>Bdellovibrionia</taxon>
        <taxon>Bdellovibrionales</taxon>
        <taxon>Pseudobdellovibrionaceae</taxon>
        <taxon>Micavibrio</taxon>
    </lineage>
</organism>
<dbReference type="NCBIfam" id="TIGR00702">
    <property type="entry name" value="YcaO-type kinase domain"/>
    <property type="match status" value="1"/>
</dbReference>
<dbReference type="PANTHER" id="PTHR37809:SF1">
    <property type="entry name" value="RIBOSOMAL PROTEIN S12 METHYLTHIOTRANSFERASE ACCESSORY FACTOR YCAO"/>
    <property type="match status" value="1"/>
</dbReference>
<gene>
    <name evidence="2" type="ORF">DI586_09175</name>
</gene>
<dbReference type="InterPro" id="IPR003776">
    <property type="entry name" value="YcaO-like_dom"/>
</dbReference>
<sequence length="399" mass="44923">MPMAKKVYRDGTHRVCDPKETLSKVMGLFPVFGITRLANITGLDRIGIPVISAIRPNSKSLSVSQGKGRSIAAAKISAAMEAIEGYHAENIEISGLYMSYEDLEWKKNIIEINGLPSRINQEFDVSDKIFWIPGEDLFNECEIWCPYDSVSVDFTISKGNKSAFLSDSNGLASGNTMCEAKVHGICEVIERDALAIHWNYDEAKRASRKVNKSTIDNYQCLQFIDQIENAELSCTIWDITSDISIPTYMCEIVENSYRPDRLIRPSFGSGTHLDKNIALSRALTEAAQSRAAFISGSRDDQYSHIYNHFLSKEMHRKWSHCSNSAEIDYRDRKSFDTDNIEDDLHLLLESLKNVNIDQVISVDLSRTEFEIPVCKIIIPFLEGIGSERVTPGKRLVTCN</sequence>
<dbReference type="EMBL" id="QFOT01000117">
    <property type="protein sequence ID" value="PZP54681.1"/>
    <property type="molecule type" value="Genomic_DNA"/>
</dbReference>
<dbReference type="Pfam" id="PF02624">
    <property type="entry name" value="YcaO"/>
    <property type="match status" value="1"/>
</dbReference>
<name>A0A2W5FFA4_9BACT</name>
<accession>A0A2W5FFA4</accession>
<evidence type="ECO:0000259" key="1">
    <source>
        <dbReference type="PROSITE" id="PS51664"/>
    </source>
</evidence>
<dbReference type="Proteomes" id="UP000249739">
    <property type="component" value="Unassembled WGS sequence"/>
</dbReference>
<feature type="domain" description="YcaO" evidence="1">
    <location>
        <begin position="66"/>
        <end position="399"/>
    </location>
</feature>
<reference evidence="2 3" key="1">
    <citation type="submission" date="2017-08" db="EMBL/GenBank/DDBJ databases">
        <title>Infants hospitalized years apart are colonized by the same room-sourced microbial strains.</title>
        <authorList>
            <person name="Brooks B."/>
            <person name="Olm M.R."/>
            <person name="Firek B.A."/>
            <person name="Baker R."/>
            <person name="Thomas B.C."/>
            <person name="Morowitz M.J."/>
            <person name="Banfield J.F."/>
        </authorList>
    </citation>
    <scope>NUCLEOTIDE SEQUENCE [LARGE SCALE GENOMIC DNA]</scope>
    <source>
        <strain evidence="2">S2_006_000_R2_64</strain>
    </source>
</reference>